<reference evidence="2" key="1">
    <citation type="journal article" date="2022" name="Mol. Ecol. Resour.">
        <title>The genomes of chicory, endive, great burdock and yacon provide insights into Asteraceae palaeo-polyploidization history and plant inulin production.</title>
        <authorList>
            <person name="Fan W."/>
            <person name="Wang S."/>
            <person name="Wang H."/>
            <person name="Wang A."/>
            <person name="Jiang F."/>
            <person name="Liu H."/>
            <person name="Zhao H."/>
            <person name="Xu D."/>
            <person name="Zhang Y."/>
        </authorList>
    </citation>
    <scope>NUCLEOTIDE SEQUENCE [LARGE SCALE GENOMIC DNA]</scope>
    <source>
        <strain evidence="2">cv. Yunnan</strain>
    </source>
</reference>
<dbReference type="EMBL" id="CM042039">
    <property type="protein sequence ID" value="KAI3726098.1"/>
    <property type="molecule type" value="Genomic_DNA"/>
</dbReference>
<comment type="caution">
    <text evidence="1">The sequence shown here is derived from an EMBL/GenBank/DDBJ whole genome shotgun (WGS) entry which is preliminary data.</text>
</comment>
<name>A0ACB9BVY4_9ASTR</name>
<accession>A0ACB9BVY4</accession>
<protein>
    <submittedName>
        <fullName evidence="1">Uncharacterized protein</fullName>
    </submittedName>
</protein>
<evidence type="ECO:0000313" key="2">
    <source>
        <dbReference type="Proteomes" id="UP001056120"/>
    </source>
</evidence>
<dbReference type="Proteomes" id="UP001056120">
    <property type="component" value="Linkage Group LG22"/>
</dbReference>
<sequence length="83" mass="8313">MDFNFCSIYRLSAYGAGSGSLVAGSVVGGSPGAGSHTTPSAGFMKATGAVSRRAVVAGSLRTSFRRAVGAGSKRSTRVVSKNL</sequence>
<organism evidence="1 2">
    <name type="scientific">Smallanthus sonchifolius</name>
    <dbReference type="NCBI Taxonomy" id="185202"/>
    <lineage>
        <taxon>Eukaryota</taxon>
        <taxon>Viridiplantae</taxon>
        <taxon>Streptophyta</taxon>
        <taxon>Embryophyta</taxon>
        <taxon>Tracheophyta</taxon>
        <taxon>Spermatophyta</taxon>
        <taxon>Magnoliopsida</taxon>
        <taxon>eudicotyledons</taxon>
        <taxon>Gunneridae</taxon>
        <taxon>Pentapetalae</taxon>
        <taxon>asterids</taxon>
        <taxon>campanulids</taxon>
        <taxon>Asterales</taxon>
        <taxon>Asteraceae</taxon>
        <taxon>Asteroideae</taxon>
        <taxon>Heliantheae alliance</taxon>
        <taxon>Millerieae</taxon>
        <taxon>Smallanthus</taxon>
    </lineage>
</organism>
<reference evidence="1 2" key="2">
    <citation type="journal article" date="2022" name="Mol. Ecol. Resour.">
        <title>The genomes of chicory, endive, great burdock and yacon provide insights into Asteraceae paleo-polyploidization history and plant inulin production.</title>
        <authorList>
            <person name="Fan W."/>
            <person name="Wang S."/>
            <person name="Wang H."/>
            <person name="Wang A."/>
            <person name="Jiang F."/>
            <person name="Liu H."/>
            <person name="Zhao H."/>
            <person name="Xu D."/>
            <person name="Zhang Y."/>
        </authorList>
    </citation>
    <scope>NUCLEOTIDE SEQUENCE [LARGE SCALE GENOMIC DNA]</scope>
    <source>
        <strain evidence="2">cv. Yunnan</strain>
        <tissue evidence="1">Leaves</tissue>
    </source>
</reference>
<keyword evidence="2" id="KW-1185">Reference proteome</keyword>
<proteinExistence type="predicted"/>
<evidence type="ECO:0000313" key="1">
    <source>
        <dbReference type="EMBL" id="KAI3726098.1"/>
    </source>
</evidence>
<gene>
    <name evidence="1" type="ORF">L1987_65895</name>
</gene>